<gene>
    <name evidence="2" type="ORF">F1188_04040</name>
</gene>
<dbReference type="SUPFAM" id="SSF53328">
    <property type="entry name" value="Formyltransferase"/>
    <property type="match status" value="1"/>
</dbReference>
<proteinExistence type="predicted"/>
<name>A0A5M6IFQ7_9PROT</name>
<sequence length="233" mass="25574">MTDAIILLVPAEEHEAAVEPLRLAAPNLTVVPVTHRSQLDAAVSHYPMARLLAFCTPVIVPADILSRLPGPSYNLHPGPPEYPGLHPAVFALYDNATAFGTTLHEMTPDVDAGRIVATNRVDLPPDMDRLGLEILSRRMAHHLLRSLAEDLVDVATPLPPMEITWARAARRAADFDALCRLPPDVDEAEFRRRLRAVGEGPYHALRVPLFGRWFRLEPEHPDALVVKAGVAVG</sequence>
<dbReference type="Pfam" id="PF00551">
    <property type="entry name" value="Formyl_trans_N"/>
    <property type="match status" value="1"/>
</dbReference>
<dbReference type="OrthoDB" id="9788208at2"/>
<dbReference type="InterPro" id="IPR036477">
    <property type="entry name" value="Formyl_transf_N_sf"/>
</dbReference>
<dbReference type="EMBL" id="VWPJ01000002">
    <property type="protein sequence ID" value="KAA5607083.1"/>
    <property type="molecule type" value="Genomic_DNA"/>
</dbReference>
<comment type="caution">
    <text evidence="2">The sequence shown here is derived from an EMBL/GenBank/DDBJ whole genome shotgun (WGS) entry which is preliminary data.</text>
</comment>
<feature type="domain" description="Formyl transferase N-terminal" evidence="1">
    <location>
        <begin position="51"/>
        <end position="128"/>
    </location>
</feature>
<organism evidence="2 3">
    <name type="scientific">Roseospira marina</name>
    <dbReference type="NCBI Taxonomy" id="140057"/>
    <lineage>
        <taxon>Bacteria</taxon>
        <taxon>Pseudomonadati</taxon>
        <taxon>Pseudomonadota</taxon>
        <taxon>Alphaproteobacteria</taxon>
        <taxon>Rhodospirillales</taxon>
        <taxon>Rhodospirillaceae</taxon>
        <taxon>Roseospira</taxon>
    </lineage>
</organism>
<evidence type="ECO:0000313" key="2">
    <source>
        <dbReference type="EMBL" id="KAA5607083.1"/>
    </source>
</evidence>
<dbReference type="RefSeq" id="WP_150061093.1">
    <property type="nucleotide sequence ID" value="NZ_JACHII010000003.1"/>
</dbReference>
<keyword evidence="3" id="KW-1185">Reference proteome</keyword>
<protein>
    <recommendedName>
        <fullName evidence="1">Formyl transferase N-terminal domain-containing protein</fullName>
    </recommendedName>
</protein>
<dbReference type="AlphaFoldDB" id="A0A5M6IFQ7"/>
<evidence type="ECO:0000259" key="1">
    <source>
        <dbReference type="Pfam" id="PF00551"/>
    </source>
</evidence>
<accession>A0A5M6IFQ7</accession>
<dbReference type="InterPro" id="IPR002376">
    <property type="entry name" value="Formyl_transf_N"/>
</dbReference>
<dbReference type="Gene3D" id="3.40.50.170">
    <property type="entry name" value="Formyl transferase, N-terminal domain"/>
    <property type="match status" value="1"/>
</dbReference>
<evidence type="ECO:0000313" key="3">
    <source>
        <dbReference type="Proteomes" id="UP000324065"/>
    </source>
</evidence>
<dbReference type="Proteomes" id="UP000324065">
    <property type="component" value="Unassembled WGS sequence"/>
</dbReference>
<reference evidence="2 3" key="1">
    <citation type="submission" date="2019-09" db="EMBL/GenBank/DDBJ databases">
        <title>Genome sequence of Roseospira marina, one of the more divergent members of the non-sulfur purple photosynthetic bacterial family, the Rhodospirillaceae.</title>
        <authorList>
            <person name="Meyer T."/>
            <person name="Kyndt J."/>
        </authorList>
    </citation>
    <scope>NUCLEOTIDE SEQUENCE [LARGE SCALE GENOMIC DNA]</scope>
    <source>
        <strain evidence="2 3">DSM 15113</strain>
    </source>
</reference>